<feature type="transmembrane region" description="Helical" evidence="8">
    <location>
        <begin position="275"/>
        <end position="294"/>
    </location>
</feature>
<dbReference type="PANTHER" id="PTHR43057:SF1">
    <property type="entry name" value="ARSENICAL-RESISTANCE PROTEIN 3"/>
    <property type="match status" value="1"/>
</dbReference>
<dbReference type="EMBL" id="CP094533">
    <property type="protein sequence ID" value="UOE27323.1"/>
    <property type="molecule type" value="Genomic_DNA"/>
</dbReference>
<proteinExistence type="inferred from homology"/>
<keyword evidence="10" id="KW-1185">Reference proteome</keyword>
<feature type="transmembrane region" description="Helical" evidence="8">
    <location>
        <begin position="70"/>
        <end position="93"/>
    </location>
</feature>
<feature type="transmembrane region" description="Helical" evidence="8">
    <location>
        <begin position="236"/>
        <end position="255"/>
    </location>
</feature>
<evidence type="ECO:0000256" key="5">
    <source>
        <dbReference type="ARBA" id="ARBA00022692"/>
    </source>
</evidence>
<evidence type="ECO:0000313" key="9">
    <source>
        <dbReference type="EMBL" id="UOE27323.1"/>
    </source>
</evidence>
<feature type="transmembrane region" description="Helical" evidence="8">
    <location>
        <begin position="39"/>
        <end position="58"/>
    </location>
</feature>
<dbReference type="PANTHER" id="PTHR43057">
    <property type="entry name" value="ARSENITE EFFLUX TRANSPORTER"/>
    <property type="match status" value="1"/>
</dbReference>
<feature type="transmembrane region" description="Helical" evidence="8">
    <location>
        <begin position="207"/>
        <end position="230"/>
    </location>
</feature>
<dbReference type="Gene3D" id="1.20.1530.20">
    <property type="match status" value="1"/>
</dbReference>
<dbReference type="InterPro" id="IPR004706">
    <property type="entry name" value="Arsenical-R_Acr3"/>
</dbReference>
<keyword evidence="4" id="KW-1003">Cell membrane</keyword>
<keyword evidence="5 8" id="KW-0812">Transmembrane</keyword>
<evidence type="ECO:0000256" key="1">
    <source>
        <dbReference type="ARBA" id="ARBA00004651"/>
    </source>
</evidence>
<dbReference type="Pfam" id="PF01758">
    <property type="entry name" value="SBF"/>
    <property type="match status" value="1"/>
</dbReference>
<evidence type="ECO:0000256" key="7">
    <source>
        <dbReference type="ARBA" id="ARBA00023136"/>
    </source>
</evidence>
<dbReference type="Proteomes" id="UP000831304">
    <property type="component" value="Chromosome"/>
</dbReference>
<evidence type="ECO:0000256" key="4">
    <source>
        <dbReference type="ARBA" id="ARBA00022475"/>
    </source>
</evidence>
<reference evidence="9 10" key="1">
    <citation type="submission" date="2022-03" db="EMBL/GenBank/DDBJ databases">
        <title>Agromyces sp. isolated from the gut of P. brevitarsis seulensis larvae.</title>
        <authorList>
            <person name="Won M."/>
            <person name="Kwon S.-W."/>
        </authorList>
    </citation>
    <scope>NUCLEOTIDE SEQUENCE [LARGE SCALE GENOMIC DNA]</scope>
    <source>
        <strain evidence="9 10">KACC 16215</strain>
    </source>
</reference>
<feature type="transmembrane region" description="Helical" evidence="8">
    <location>
        <begin position="129"/>
        <end position="148"/>
    </location>
</feature>
<gene>
    <name evidence="9" type="ORF">MTP13_05945</name>
</gene>
<dbReference type="RefSeq" id="WP_243570161.1">
    <property type="nucleotide sequence ID" value="NZ_BAAARD010000002.1"/>
</dbReference>
<sequence>MQRAIEWWDRHQLALAIAAILAGAAIGLAAPALAPALSAATNPVLALLLFATFLGVPIDGVGRALRDVRFLGTVLLVNFVAVPLLVFGVSRFVADDRGLLLGVLLVLLTPCVDYVIVFTGLAGGARERLLAATPLLMVLQLVLLPGYLWLFAGGDALAVLDPGPFLEAFLVIIVLPLLAAALVQALARRHRAPRALERSMTGAMTPLLLLTLVVVVGSQIAAVGAEAVALARLVPLYLAFAVVMVGVGILAGRMARLDVPRTRAVVFSGVTRNSLVVLPLALALPASLAIAPLAVVTQTLVELVALLLLVRLVPALVPARG</sequence>
<name>A0ABY4AVX0_9MICO</name>
<keyword evidence="3" id="KW-0813">Transport</keyword>
<comment type="similarity">
    <text evidence="2">Belongs to the arsenical resistance-3 (ACR3) (TC 2.A.59) family.</text>
</comment>
<organism evidence="9 10">
    <name type="scientific">Agromyces soli</name>
    <dbReference type="NCBI Taxonomy" id="659012"/>
    <lineage>
        <taxon>Bacteria</taxon>
        <taxon>Bacillati</taxon>
        <taxon>Actinomycetota</taxon>
        <taxon>Actinomycetes</taxon>
        <taxon>Micrococcales</taxon>
        <taxon>Microbacteriaceae</taxon>
        <taxon>Agromyces</taxon>
    </lineage>
</organism>
<accession>A0ABY4AVX0</accession>
<evidence type="ECO:0000256" key="6">
    <source>
        <dbReference type="ARBA" id="ARBA00022989"/>
    </source>
</evidence>
<evidence type="ECO:0000256" key="8">
    <source>
        <dbReference type="SAM" id="Phobius"/>
    </source>
</evidence>
<feature type="transmembrane region" description="Helical" evidence="8">
    <location>
        <begin position="168"/>
        <end position="187"/>
    </location>
</feature>
<evidence type="ECO:0000313" key="10">
    <source>
        <dbReference type="Proteomes" id="UP000831304"/>
    </source>
</evidence>
<evidence type="ECO:0000256" key="2">
    <source>
        <dbReference type="ARBA" id="ARBA00010110"/>
    </source>
</evidence>
<protein>
    <submittedName>
        <fullName evidence="9">Bile acid:sodium symporter</fullName>
    </submittedName>
</protein>
<dbReference type="InterPro" id="IPR038770">
    <property type="entry name" value="Na+/solute_symporter_sf"/>
</dbReference>
<feature type="transmembrane region" description="Helical" evidence="8">
    <location>
        <begin position="99"/>
        <end position="122"/>
    </location>
</feature>
<comment type="subcellular location">
    <subcellularLocation>
        <location evidence="1">Cell membrane</location>
        <topology evidence="1">Multi-pass membrane protein</topology>
    </subcellularLocation>
</comment>
<keyword evidence="7 8" id="KW-0472">Membrane</keyword>
<dbReference type="InterPro" id="IPR002657">
    <property type="entry name" value="BilAc:Na_symport/Acr3"/>
</dbReference>
<keyword evidence="6 8" id="KW-1133">Transmembrane helix</keyword>
<evidence type="ECO:0000256" key="3">
    <source>
        <dbReference type="ARBA" id="ARBA00022448"/>
    </source>
</evidence>